<feature type="transmembrane region" description="Helical" evidence="1">
    <location>
        <begin position="163"/>
        <end position="180"/>
    </location>
</feature>
<gene>
    <name evidence="2" type="ORF">C1631_007895</name>
</gene>
<organism evidence="2 3">
    <name type="scientific">Chryseobacterium phosphatilyticum</name>
    <dbReference type="NCBI Taxonomy" id="475075"/>
    <lineage>
        <taxon>Bacteria</taxon>
        <taxon>Pseudomonadati</taxon>
        <taxon>Bacteroidota</taxon>
        <taxon>Flavobacteriia</taxon>
        <taxon>Flavobacteriales</taxon>
        <taxon>Weeksellaceae</taxon>
        <taxon>Chryseobacterium group</taxon>
        <taxon>Chryseobacterium</taxon>
    </lineage>
</organism>
<feature type="transmembrane region" description="Helical" evidence="1">
    <location>
        <begin position="87"/>
        <end position="113"/>
    </location>
</feature>
<comment type="caution">
    <text evidence="2">The sequence shown here is derived from an EMBL/GenBank/DDBJ whole genome shotgun (WGS) entry which is preliminary data.</text>
</comment>
<protein>
    <submittedName>
        <fullName evidence="2">DUF2975 domain-containing protein</fullName>
    </submittedName>
</protein>
<accession>A0A316X8E4</accession>
<dbReference type="AlphaFoldDB" id="A0A316X8E4"/>
<keyword evidence="1" id="KW-1133">Transmembrane helix</keyword>
<dbReference type="OrthoDB" id="1163870at2"/>
<feature type="transmembrane region" description="Helical" evidence="1">
    <location>
        <begin position="133"/>
        <end position="151"/>
    </location>
</feature>
<name>A0A316X8E4_9FLAO</name>
<dbReference type="RefSeq" id="WP_103247539.1">
    <property type="nucleotide sequence ID" value="NZ_PPED02000002.1"/>
</dbReference>
<evidence type="ECO:0000313" key="3">
    <source>
        <dbReference type="Proteomes" id="UP000236594"/>
    </source>
</evidence>
<keyword evidence="1" id="KW-0812">Transmembrane</keyword>
<feature type="transmembrane region" description="Helical" evidence="1">
    <location>
        <begin position="12"/>
        <end position="40"/>
    </location>
</feature>
<dbReference type="Proteomes" id="UP000236594">
    <property type="component" value="Unassembled WGS sequence"/>
</dbReference>
<evidence type="ECO:0000313" key="2">
    <source>
        <dbReference type="EMBL" id="PWN69927.1"/>
    </source>
</evidence>
<dbReference type="EMBL" id="PPED02000002">
    <property type="protein sequence ID" value="PWN69927.1"/>
    <property type="molecule type" value="Genomic_DNA"/>
</dbReference>
<evidence type="ECO:0000256" key="1">
    <source>
        <dbReference type="SAM" id="Phobius"/>
    </source>
</evidence>
<keyword evidence="3" id="KW-1185">Reference proteome</keyword>
<keyword evidence="1" id="KW-0472">Membrane</keyword>
<proteinExistence type="predicted"/>
<sequence>MKLIGEKSLSTILSKASLAVSLVQLLYLSYIIFGFIVVYVNQQQNAHYFSETFSAGNFNREAAEPATDSVMFKFNMPFSDSITTGSYTLYTLISIGFFIGFYSVFTFYLFRIFRGMSHEVIFNIGVIRNLKQFALLNILFIPVCCTILYFLKQSLYSIDPMLILLHFSTGIIILFIIEFFKKGYELQTQNDLTI</sequence>
<reference evidence="2 3" key="1">
    <citation type="submission" date="2018-04" db="EMBL/GenBank/DDBJ databases">
        <title>Draft Genome Sequence of Phosphate-Solubilizing Chryseobacterium sp. ISE14 that is a Biocontrol and Plant Growth-Promoting Rhizobacterium Isolated from Cucumber.</title>
        <authorList>
            <person name="Jeong J.-J."/>
            <person name="Sang M.K."/>
            <person name="Choi I.-G."/>
            <person name="Kim K.D."/>
        </authorList>
    </citation>
    <scope>NUCLEOTIDE SEQUENCE [LARGE SCALE GENOMIC DNA]</scope>
    <source>
        <strain evidence="2 3">ISE14</strain>
    </source>
</reference>